<dbReference type="PANTHER" id="PTHR11740">
    <property type="entry name" value="CASEIN KINASE II SUBUNIT BETA"/>
    <property type="match status" value="1"/>
</dbReference>
<gene>
    <name evidence="3" type="ORF">M9Y10_039576</name>
</gene>
<proteinExistence type="inferred from homology"/>
<keyword evidence="4" id="KW-1185">Reference proteome</keyword>
<reference evidence="3 4" key="1">
    <citation type="submission" date="2024-04" db="EMBL/GenBank/DDBJ databases">
        <title>Tritrichomonas musculus Genome.</title>
        <authorList>
            <person name="Alves-Ferreira E."/>
            <person name="Grigg M."/>
            <person name="Lorenzi H."/>
            <person name="Galac M."/>
        </authorList>
    </citation>
    <scope>NUCLEOTIDE SEQUENCE [LARGE SCALE GENOMIC DNA]</scope>
    <source>
        <strain evidence="3 4">EAF2021</strain>
    </source>
</reference>
<dbReference type="InterPro" id="IPR000704">
    <property type="entry name" value="Casein_kinase_II_reg-sub"/>
</dbReference>
<dbReference type="EMBL" id="JAPFFF010000006">
    <property type="protein sequence ID" value="KAK8888497.1"/>
    <property type="molecule type" value="Genomic_DNA"/>
</dbReference>
<dbReference type="InterPro" id="IPR016149">
    <property type="entry name" value="Casein_kin_II_reg-sub_N"/>
</dbReference>
<dbReference type="SMART" id="SM01085">
    <property type="entry name" value="CK_II_beta"/>
    <property type="match status" value="1"/>
</dbReference>
<sequence>MSEKWIDLFFQRPSSKLFVRIDQEFIASSFNVYGLKARVKNFHYAYEMLRKGTITSANVTDFEIDEIDKQTELLYGLLHLRYLLTKPGMQLMYEKFNQDYFPICPRVYCKGTHCLPYGITEDPGEHTVRMFCPCCSDIYNVTDPDLKKVDGAFFGSSWVHMFLTKYPQVIPKDPPRVYVPKIFGFRLCRSDDIEEESEYSEEYSESISSS</sequence>
<accession>A0ABR2KDI6</accession>
<organism evidence="3 4">
    <name type="scientific">Tritrichomonas musculus</name>
    <dbReference type="NCBI Taxonomy" id="1915356"/>
    <lineage>
        <taxon>Eukaryota</taxon>
        <taxon>Metamonada</taxon>
        <taxon>Parabasalia</taxon>
        <taxon>Tritrichomonadida</taxon>
        <taxon>Tritrichomonadidae</taxon>
        <taxon>Tritrichomonas</taxon>
    </lineage>
</organism>
<name>A0ABR2KDI6_9EUKA</name>
<dbReference type="Gene3D" id="1.10.1820.10">
    <property type="entry name" value="protein kinase ck2 holoenzyme, chain C, domain 1"/>
    <property type="match status" value="1"/>
</dbReference>
<dbReference type="Gene3D" id="2.20.25.20">
    <property type="match status" value="1"/>
</dbReference>
<dbReference type="SUPFAM" id="SSF57798">
    <property type="entry name" value="Casein kinase II beta subunit"/>
    <property type="match status" value="1"/>
</dbReference>
<dbReference type="Proteomes" id="UP001470230">
    <property type="component" value="Unassembled WGS sequence"/>
</dbReference>
<comment type="subunit">
    <text evidence="2">Tetramer of two alpha and two beta subunits.</text>
</comment>
<evidence type="ECO:0000256" key="1">
    <source>
        <dbReference type="ARBA" id="ARBA00006941"/>
    </source>
</evidence>
<comment type="similarity">
    <text evidence="1 2">Belongs to the casein kinase 2 subunit beta family.</text>
</comment>
<protein>
    <recommendedName>
        <fullName evidence="2">Casein kinase II subunit beta</fullName>
        <shortName evidence="2">CK II beta</shortName>
    </recommendedName>
</protein>
<dbReference type="PANTHER" id="PTHR11740:SF0">
    <property type="entry name" value="CASEIN KINASE II SUBUNIT BETA"/>
    <property type="match status" value="1"/>
</dbReference>
<evidence type="ECO:0000313" key="4">
    <source>
        <dbReference type="Proteomes" id="UP001470230"/>
    </source>
</evidence>
<comment type="caution">
    <text evidence="3">The sequence shown here is derived from an EMBL/GenBank/DDBJ whole genome shotgun (WGS) entry which is preliminary data.</text>
</comment>
<dbReference type="InterPro" id="IPR035991">
    <property type="entry name" value="Casein_kinase_II_beta-like"/>
</dbReference>
<evidence type="ECO:0000313" key="3">
    <source>
        <dbReference type="EMBL" id="KAK8888497.1"/>
    </source>
</evidence>
<dbReference type="PRINTS" id="PR00472">
    <property type="entry name" value="CASNKINASEII"/>
</dbReference>
<evidence type="ECO:0000256" key="2">
    <source>
        <dbReference type="RuleBase" id="RU361268"/>
    </source>
</evidence>
<dbReference type="Pfam" id="PF01214">
    <property type="entry name" value="CK_II_beta"/>
    <property type="match status" value="1"/>
</dbReference>